<organism evidence="1 2">
    <name type="scientific">Actinomadura yumaensis</name>
    <dbReference type="NCBI Taxonomy" id="111807"/>
    <lineage>
        <taxon>Bacteria</taxon>
        <taxon>Bacillati</taxon>
        <taxon>Actinomycetota</taxon>
        <taxon>Actinomycetes</taxon>
        <taxon>Streptosporangiales</taxon>
        <taxon>Thermomonosporaceae</taxon>
        <taxon>Actinomadura</taxon>
    </lineage>
</organism>
<keyword evidence="2" id="KW-1185">Reference proteome</keyword>
<accession>A0ABW2CS85</accession>
<evidence type="ECO:0008006" key="3">
    <source>
        <dbReference type="Google" id="ProtNLM"/>
    </source>
</evidence>
<sequence>MARYNVNAARAQRLEALGEQWEFEIDGAAYRLPTELPHKVVKQLADLDASDVEGMLGLLLGAKQYDRFRKHEVSVQDVQALIEAYGRDSGMLLGEGSASTSS</sequence>
<evidence type="ECO:0000313" key="2">
    <source>
        <dbReference type="Proteomes" id="UP001596380"/>
    </source>
</evidence>
<comment type="caution">
    <text evidence="1">The sequence shown here is derived from an EMBL/GenBank/DDBJ whole genome shotgun (WGS) entry which is preliminary data.</text>
</comment>
<protein>
    <recommendedName>
        <fullName evidence="3">Tail assembly chaperone</fullName>
    </recommendedName>
</protein>
<name>A0ABW2CS85_9ACTN</name>
<reference evidence="2" key="1">
    <citation type="journal article" date="2019" name="Int. J. Syst. Evol. Microbiol.">
        <title>The Global Catalogue of Microorganisms (GCM) 10K type strain sequencing project: providing services to taxonomists for standard genome sequencing and annotation.</title>
        <authorList>
            <consortium name="The Broad Institute Genomics Platform"/>
            <consortium name="The Broad Institute Genome Sequencing Center for Infectious Disease"/>
            <person name="Wu L."/>
            <person name="Ma J."/>
        </authorList>
    </citation>
    <scope>NUCLEOTIDE SEQUENCE [LARGE SCALE GENOMIC DNA]</scope>
    <source>
        <strain evidence="2">JCM 3369</strain>
    </source>
</reference>
<dbReference type="RefSeq" id="WP_378063853.1">
    <property type="nucleotide sequence ID" value="NZ_JBHSXS010000029.1"/>
</dbReference>
<evidence type="ECO:0000313" key="1">
    <source>
        <dbReference type="EMBL" id="MFC6884686.1"/>
    </source>
</evidence>
<dbReference type="EMBL" id="JBHSXS010000029">
    <property type="protein sequence ID" value="MFC6884686.1"/>
    <property type="molecule type" value="Genomic_DNA"/>
</dbReference>
<gene>
    <name evidence="1" type="ORF">ACFQKB_33350</name>
</gene>
<dbReference type="Proteomes" id="UP001596380">
    <property type="component" value="Unassembled WGS sequence"/>
</dbReference>
<proteinExistence type="predicted"/>